<feature type="domain" description="Protein kinase" evidence="8">
    <location>
        <begin position="14"/>
        <end position="282"/>
    </location>
</feature>
<evidence type="ECO:0000256" key="5">
    <source>
        <dbReference type="ARBA" id="ARBA00022777"/>
    </source>
</evidence>
<dbReference type="PROSITE" id="PS50011">
    <property type="entry name" value="PROTEIN_KINASE_DOM"/>
    <property type="match status" value="1"/>
</dbReference>
<name>A0ABT2JSL5_9ACTN</name>
<proteinExistence type="predicted"/>
<keyword evidence="10" id="KW-1185">Reference proteome</keyword>
<evidence type="ECO:0000313" key="10">
    <source>
        <dbReference type="Proteomes" id="UP001156389"/>
    </source>
</evidence>
<dbReference type="InterPro" id="IPR000719">
    <property type="entry name" value="Prot_kinase_dom"/>
</dbReference>
<dbReference type="InterPro" id="IPR011990">
    <property type="entry name" value="TPR-like_helical_dom_sf"/>
</dbReference>
<evidence type="ECO:0000256" key="6">
    <source>
        <dbReference type="ARBA" id="ARBA00022840"/>
    </source>
</evidence>
<feature type="region of interest" description="Disordered" evidence="7">
    <location>
        <begin position="283"/>
        <end position="349"/>
    </location>
</feature>
<protein>
    <recommendedName>
        <fullName evidence="1">non-specific serine/threonine protein kinase</fullName>
        <ecNumber evidence="1">2.7.11.1</ecNumber>
    </recommendedName>
</protein>
<evidence type="ECO:0000256" key="3">
    <source>
        <dbReference type="ARBA" id="ARBA00022679"/>
    </source>
</evidence>
<feature type="compositionally biased region" description="Pro residues" evidence="7">
    <location>
        <begin position="325"/>
        <end position="338"/>
    </location>
</feature>
<evidence type="ECO:0000256" key="4">
    <source>
        <dbReference type="ARBA" id="ARBA00022741"/>
    </source>
</evidence>
<organism evidence="9 10">
    <name type="scientific">Streptomyces gossypii</name>
    <dbReference type="NCBI Taxonomy" id="2883101"/>
    <lineage>
        <taxon>Bacteria</taxon>
        <taxon>Bacillati</taxon>
        <taxon>Actinomycetota</taxon>
        <taxon>Actinomycetes</taxon>
        <taxon>Kitasatosporales</taxon>
        <taxon>Streptomycetaceae</taxon>
        <taxon>Streptomyces</taxon>
    </lineage>
</organism>
<keyword evidence="4" id="KW-0547">Nucleotide-binding</keyword>
<keyword evidence="5 9" id="KW-0418">Kinase</keyword>
<evidence type="ECO:0000256" key="2">
    <source>
        <dbReference type="ARBA" id="ARBA00022527"/>
    </source>
</evidence>
<dbReference type="InterPro" id="IPR011009">
    <property type="entry name" value="Kinase-like_dom_sf"/>
</dbReference>
<feature type="compositionally biased region" description="Pro residues" evidence="7">
    <location>
        <begin position="293"/>
        <end position="304"/>
    </location>
</feature>
<dbReference type="InterPro" id="IPR008271">
    <property type="entry name" value="Ser/Thr_kinase_AS"/>
</dbReference>
<keyword evidence="3" id="KW-0808">Transferase</keyword>
<dbReference type="CDD" id="cd14014">
    <property type="entry name" value="STKc_PknB_like"/>
    <property type="match status" value="1"/>
</dbReference>
<dbReference type="Gene3D" id="3.30.200.20">
    <property type="entry name" value="Phosphorylase Kinase, domain 1"/>
    <property type="match status" value="1"/>
</dbReference>
<dbReference type="SUPFAM" id="SSF56112">
    <property type="entry name" value="Protein kinase-like (PK-like)"/>
    <property type="match status" value="1"/>
</dbReference>
<dbReference type="Proteomes" id="UP001156389">
    <property type="component" value="Unassembled WGS sequence"/>
</dbReference>
<keyword evidence="2" id="KW-0723">Serine/threonine-protein kinase</keyword>
<dbReference type="GO" id="GO:0016301">
    <property type="term" value="F:kinase activity"/>
    <property type="evidence" value="ECO:0007669"/>
    <property type="project" value="UniProtKB-KW"/>
</dbReference>
<comment type="caution">
    <text evidence="9">The sequence shown here is derived from an EMBL/GenBank/DDBJ whole genome shotgun (WGS) entry which is preliminary data.</text>
</comment>
<evidence type="ECO:0000256" key="7">
    <source>
        <dbReference type="SAM" id="MobiDB-lite"/>
    </source>
</evidence>
<dbReference type="EC" id="2.7.11.1" evidence="1"/>
<dbReference type="PANTHER" id="PTHR43289:SF6">
    <property type="entry name" value="SERINE_THREONINE-PROTEIN KINASE NEKL-3"/>
    <property type="match status" value="1"/>
</dbReference>
<dbReference type="Gene3D" id="1.10.510.10">
    <property type="entry name" value="Transferase(Phosphotransferase) domain 1"/>
    <property type="match status" value="1"/>
</dbReference>
<gene>
    <name evidence="9" type="ORF">LHJ74_13280</name>
</gene>
<dbReference type="EMBL" id="JAJAGO010000005">
    <property type="protein sequence ID" value="MCT2590870.1"/>
    <property type="molecule type" value="Genomic_DNA"/>
</dbReference>
<evidence type="ECO:0000256" key="1">
    <source>
        <dbReference type="ARBA" id="ARBA00012513"/>
    </source>
</evidence>
<dbReference type="PANTHER" id="PTHR43289">
    <property type="entry name" value="MITOGEN-ACTIVATED PROTEIN KINASE KINASE KINASE 20-RELATED"/>
    <property type="match status" value="1"/>
</dbReference>
<sequence length="541" mass="58411">MGRRAVPQRIAGRYELISLISSGGMGQVWRGYDTVLDRDIAVKLIKPEIAESADRAEFLARFRREARVTAKIEHHGVPSVFDASFDEEADRLYLVMQLVRGLSLADLLAEHADPLPVSWAVSIAAQICTVLSYAHAVPVVHRDIKPENVMVDRAGSVKVLDFGIASVLGTDVTRLTATGRVLGTRPYMSPEQIRNVPVSPRSDLYALGCLLHELLAGERVFDAVDEIPLMYQHLSEPPVPLRKLRPDVPTALELLVLELLAKEAADRPVDAWTVYERLAPLLPPPDTGASPDLAPPPTGVPDPTRPYRRPAAPRPRPVATGGPTGPAPAPEAPSPVDPSTPAGSDSVGGTVAEQEIDEAVDHALALLDEDRFSQAADVLAEVIALAPAGQGADSPKLLELRLTHAVALFLGGDFRRALPELRTLADTLSRLHGPSDGRAIDCRKQAAYCHAELGQFEEALHEMENLRPHAAALFGDRSEELFALRLDHARFQVAAGRDGTAARTLRLLHSEAAAALGRAHPLVTDVAAILARIRFQDGRTT</sequence>
<evidence type="ECO:0000259" key="8">
    <source>
        <dbReference type="PROSITE" id="PS50011"/>
    </source>
</evidence>
<dbReference type="SMART" id="SM00220">
    <property type="entry name" value="S_TKc"/>
    <property type="match status" value="1"/>
</dbReference>
<keyword evidence="6" id="KW-0067">ATP-binding</keyword>
<dbReference type="Pfam" id="PF00069">
    <property type="entry name" value="Pkinase"/>
    <property type="match status" value="1"/>
</dbReference>
<dbReference type="Gene3D" id="1.25.40.10">
    <property type="entry name" value="Tetratricopeptide repeat domain"/>
    <property type="match status" value="1"/>
</dbReference>
<dbReference type="RefSeq" id="WP_260218179.1">
    <property type="nucleotide sequence ID" value="NZ_JAJAGO010000005.1"/>
</dbReference>
<accession>A0ABT2JSL5</accession>
<evidence type="ECO:0000313" key="9">
    <source>
        <dbReference type="EMBL" id="MCT2590870.1"/>
    </source>
</evidence>
<dbReference type="SUPFAM" id="SSF48452">
    <property type="entry name" value="TPR-like"/>
    <property type="match status" value="1"/>
</dbReference>
<dbReference type="PROSITE" id="PS00108">
    <property type="entry name" value="PROTEIN_KINASE_ST"/>
    <property type="match status" value="1"/>
</dbReference>
<reference evidence="9 10" key="1">
    <citation type="submission" date="2021-10" db="EMBL/GenBank/DDBJ databases">
        <title>Streptomyces gossypii sp. nov., isolated from soil collected from cotton field.</title>
        <authorList>
            <person name="Ge X."/>
            <person name="Chen X."/>
            <person name="Liu W."/>
        </authorList>
    </citation>
    <scope>NUCLEOTIDE SEQUENCE [LARGE SCALE GENOMIC DNA]</scope>
    <source>
        <strain evidence="9 10">N2-109</strain>
    </source>
</reference>